<dbReference type="SUPFAM" id="SSF54713">
    <property type="entry name" value="Elongation factor Ts (EF-Ts), dimerisation domain"/>
    <property type="match status" value="2"/>
</dbReference>
<evidence type="ECO:0000256" key="4">
    <source>
        <dbReference type="ARBA" id="ARBA00022917"/>
    </source>
</evidence>
<evidence type="ECO:0000256" key="1">
    <source>
        <dbReference type="ARBA" id="ARBA00005532"/>
    </source>
</evidence>
<dbReference type="Gene3D" id="3.30.479.20">
    <property type="entry name" value="Elongation factor Ts, dimerisation domain"/>
    <property type="match status" value="2"/>
</dbReference>
<evidence type="ECO:0000313" key="9">
    <source>
        <dbReference type="EMBL" id="MBT1698213.1"/>
    </source>
</evidence>
<comment type="subcellular location">
    <subcellularLocation>
        <location evidence="5 7">Cytoplasm</location>
    </subcellularLocation>
</comment>
<evidence type="ECO:0000313" key="10">
    <source>
        <dbReference type="Proteomes" id="UP001319200"/>
    </source>
</evidence>
<dbReference type="Proteomes" id="UP001319200">
    <property type="component" value="Unassembled WGS sequence"/>
</dbReference>
<comment type="caution">
    <text evidence="9">The sequence shown here is derived from an EMBL/GenBank/DDBJ whole genome shotgun (WGS) entry which is preliminary data.</text>
</comment>
<dbReference type="Gene3D" id="1.10.8.10">
    <property type="entry name" value="DNA helicase RuvA subunit, C-terminal domain"/>
    <property type="match status" value="1"/>
</dbReference>
<dbReference type="InterPro" id="IPR014039">
    <property type="entry name" value="Transl_elong_EFTs/EF1B_dimer"/>
</dbReference>
<dbReference type="PANTHER" id="PTHR11741">
    <property type="entry name" value="ELONGATION FACTOR TS"/>
    <property type="match status" value="1"/>
</dbReference>
<dbReference type="PROSITE" id="PS01127">
    <property type="entry name" value="EF_TS_2"/>
    <property type="match status" value="1"/>
</dbReference>
<evidence type="ECO:0000259" key="8">
    <source>
        <dbReference type="Pfam" id="PF00889"/>
    </source>
</evidence>
<dbReference type="InterPro" id="IPR018101">
    <property type="entry name" value="Transl_elong_Ts_CS"/>
</dbReference>
<accession>A0AAP2GNN8</accession>
<reference evidence="9 10" key="1">
    <citation type="submission" date="2021-05" db="EMBL/GenBank/DDBJ databases">
        <title>A Polyphasic approach of four new species of the genus Ohtaekwangia: Ohtaekwangia histidinii sp. nov., Ohtaekwangia cretensis sp. nov., Ohtaekwangia indiensis sp. nov., Ohtaekwangia reichenbachii sp. nov. from diverse environment.</title>
        <authorList>
            <person name="Octaviana S."/>
        </authorList>
    </citation>
    <scope>NUCLEOTIDE SEQUENCE [LARGE SCALE GENOMIC DNA]</scope>
    <source>
        <strain evidence="9 10">PWU4</strain>
    </source>
</reference>
<dbReference type="HAMAP" id="MF_00050">
    <property type="entry name" value="EF_Ts"/>
    <property type="match status" value="1"/>
</dbReference>
<feature type="region of interest" description="Involved in Mg(2+) ion dislocation from EF-Tu" evidence="5">
    <location>
        <begin position="82"/>
        <end position="85"/>
    </location>
</feature>
<dbReference type="FunFam" id="1.10.8.10:FF:000001">
    <property type="entry name" value="Elongation factor Ts"/>
    <property type="match status" value="1"/>
</dbReference>
<dbReference type="RefSeq" id="WP_254164148.1">
    <property type="nucleotide sequence ID" value="NZ_JAHESF010000013.1"/>
</dbReference>
<dbReference type="EMBL" id="JAHESF010000013">
    <property type="protein sequence ID" value="MBT1698213.1"/>
    <property type="molecule type" value="Genomic_DNA"/>
</dbReference>
<dbReference type="InterPro" id="IPR001816">
    <property type="entry name" value="Transl_elong_EFTs/EF1B"/>
</dbReference>
<protein>
    <recommendedName>
        <fullName evidence="2 5">Elongation factor Ts</fullName>
        <shortName evidence="5">EF-Ts</shortName>
    </recommendedName>
</protein>
<evidence type="ECO:0000256" key="2">
    <source>
        <dbReference type="ARBA" id="ARBA00016956"/>
    </source>
</evidence>
<keyword evidence="3 5" id="KW-0251">Elongation factor</keyword>
<feature type="domain" description="Translation elongation factor EFTs/EF1B dimerisation" evidence="8">
    <location>
        <begin position="73"/>
        <end position="277"/>
    </location>
</feature>
<dbReference type="AlphaFoldDB" id="A0AAP2GNN8"/>
<proteinExistence type="inferred from homology"/>
<keyword evidence="4 5" id="KW-0648">Protein biosynthesis</keyword>
<name>A0AAP2GNN8_9BACT</name>
<dbReference type="InterPro" id="IPR036402">
    <property type="entry name" value="EF-Ts_dimer_sf"/>
</dbReference>
<dbReference type="InterPro" id="IPR009060">
    <property type="entry name" value="UBA-like_sf"/>
</dbReference>
<keyword evidence="10" id="KW-1185">Reference proteome</keyword>
<dbReference type="Gene3D" id="1.10.286.20">
    <property type="match status" value="1"/>
</dbReference>
<dbReference type="NCBIfam" id="TIGR00116">
    <property type="entry name" value="tsf"/>
    <property type="match status" value="1"/>
</dbReference>
<organism evidence="9 10">
    <name type="scientific">Chryseosolibacter histidini</name>
    <dbReference type="NCBI Taxonomy" id="2782349"/>
    <lineage>
        <taxon>Bacteria</taxon>
        <taxon>Pseudomonadati</taxon>
        <taxon>Bacteroidota</taxon>
        <taxon>Cytophagia</taxon>
        <taxon>Cytophagales</taxon>
        <taxon>Chryseotaleaceae</taxon>
        <taxon>Chryseosolibacter</taxon>
    </lineage>
</organism>
<evidence type="ECO:0000256" key="7">
    <source>
        <dbReference type="RuleBase" id="RU000643"/>
    </source>
</evidence>
<gene>
    <name evidence="5" type="primary">tsf</name>
    <name evidence="9" type="ORF">KK083_15075</name>
</gene>
<keyword evidence="5" id="KW-0963">Cytoplasm</keyword>
<comment type="similarity">
    <text evidence="1 5 6">Belongs to the EF-Ts family.</text>
</comment>
<sequence>MSAISAQDVNKLRSMTGAGMMDCKKALTEADGDFEKAIEILRKKGQKVSASRSDRETKEGSVFVKVNDDKKEAVLIALNCETDFVAKNEEFQNLGKLIAETASANKPASKDALLALKAGNLTISEKIVELVGKIGEKIDVSEYIHMKGEVVVPYIHAGSKLGVLVSLKGINGKDVTDAGKDVGMQIAAMNPVAVDEKSVDKTTIEKELEIAKAQILAEGKPENMVEKIAQGKLQKFFKESTLLHQPFVKDNSKTVAQYLDSVTKGLTVAEFKRVAIG</sequence>
<evidence type="ECO:0000256" key="3">
    <source>
        <dbReference type="ARBA" id="ARBA00022768"/>
    </source>
</evidence>
<dbReference type="CDD" id="cd14275">
    <property type="entry name" value="UBA_EF-Ts"/>
    <property type="match status" value="1"/>
</dbReference>
<dbReference type="GO" id="GO:0005737">
    <property type="term" value="C:cytoplasm"/>
    <property type="evidence" value="ECO:0007669"/>
    <property type="project" value="UniProtKB-SubCell"/>
</dbReference>
<dbReference type="GO" id="GO:0003746">
    <property type="term" value="F:translation elongation factor activity"/>
    <property type="evidence" value="ECO:0007669"/>
    <property type="project" value="UniProtKB-UniRule"/>
</dbReference>
<dbReference type="Pfam" id="PF00889">
    <property type="entry name" value="EF_TS"/>
    <property type="match status" value="1"/>
</dbReference>
<evidence type="ECO:0000256" key="6">
    <source>
        <dbReference type="RuleBase" id="RU000642"/>
    </source>
</evidence>
<evidence type="ECO:0000256" key="5">
    <source>
        <dbReference type="HAMAP-Rule" id="MF_00050"/>
    </source>
</evidence>
<dbReference type="SUPFAM" id="SSF46934">
    <property type="entry name" value="UBA-like"/>
    <property type="match status" value="1"/>
</dbReference>
<dbReference type="PROSITE" id="PS01126">
    <property type="entry name" value="EF_TS_1"/>
    <property type="match status" value="1"/>
</dbReference>
<comment type="function">
    <text evidence="5 6">Associates with the EF-Tu.GDP complex and induces the exchange of GDP to GTP. It remains bound to the aminoacyl-tRNA.EF-Tu.GTP complex up to the GTP hydrolysis stage on the ribosome.</text>
</comment>
<dbReference type="PANTHER" id="PTHR11741:SF0">
    <property type="entry name" value="ELONGATION FACTOR TS, MITOCHONDRIAL"/>
    <property type="match status" value="1"/>
</dbReference>